<evidence type="ECO:0000313" key="2">
    <source>
        <dbReference type="Proteomes" id="UP001279734"/>
    </source>
</evidence>
<organism evidence="1 2">
    <name type="scientific">Nepenthes gracilis</name>
    <name type="common">Slender pitcher plant</name>
    <dbReference type="NCBI Taxonomy" id="150966"/>
    <lineage>
        <taxon>Eukaryota</taxon>
        <taxon>Viridiplantae</taxon>
        <taxon>Streptophyta</taxon>
        <taxon>Embryophyta</taxon>
        <taxon>Tracheophyta</taxon>
        <taxon>Spermatophyta</taxon>
        <taxon>Magnoliopsida</taxon>
        <taxon>eudicotyledons</taxon>
        <taxon>Gunneridae</taxon>
        <taxon>Pentapetalae</taxon>
        <taxon>Caryophyllales</taxon>
        <taxon>Nepenthaceae</taxon>
        <taxon>Nepenthes</taxon>
    </lineage>
</organism>
<accession>A0AAD3TGM9</accession>
<comment type="caution">
    <text evidence="1">The sequence shown here is derived from an EMBL/GenBank/DDBJ whole genome shotgun (WGS) entry which is preliminary data.</text>
</comment>
<keyword evidence="2" id="KW-1185">Reference proteome</keyword>
<gene>
    <name evidence="1" type="ORF">Nepgr_030920</name>
</gene>
<protein>
    <submittedName>
        <fullName evidence="1">Uncharacterized protein</fullName>
    </submittedName>
</protein>
<evidence type="ECO:0000313" key="1">
    <source>
        <dbReference type="EMBL" id="GMH29077.1"/>
    </source>
</evidence>
<dbReference type="AlphaFoldDB" id="A0AAD3TGM9"/>
<dbReference type="EMBL" id="BSYO01000035">
    <property type="protein sequence ID" value="GMH29077.1"/>
    <property type="molecule type" value="Genomic_DNA"/>
</dbReference>
<name>A0AAD3TGM9_NEPGR</name>
<reference evidence="1" key="1">
    <citation type="submission" date="2023-05" db="EMBL/GenBank/DDBJ databases">
        <title>Nepenthes gracilis genome sequencing.</title>
        <authorList>
            <person name="Fukushima K."/>
        </authorList>
    </citation>
    <scope>NUCLEOTIDE SEQUENCE</scope>
    <source>
        <strain evidence="1">SING2019-196</strain>
    </source>
</reference>
<dbReference type="Proteomes" id="UP001279734">
    <property type="component" value="Unassembled WGS sequence"/>
</dbReference>
<proteinExistence type="predicted"/>
<sequence length="74" mass="8443">MHRPEQHPAWRSHYHSGRRALARVAKSAEWKGNQSSQLIRETTCQCGKRTTHIVKRTPAWTAKTPTTYQTGDAS</sequence>